<sequence>MVDNSREPQQAFTLCRVQIKKDEVYDRRNQRGVMPAPIAEWMNRVSPRTAG</sequence>
<dbReference type="OrthoDB" id="9791543at2"/>
<evidence type="ECO:0000313" key="2">
    <source>
        <dbReference type="Proteomes" id="UP000475582"/>
    </source>
</evidence>
<dbReference type="EMBL" id="WNKY01000002">
    <property type="protein sequence ID" value="MTV36824.1"/>
    <property type="molecule type" value="Genomic_DNA"/>
</dbReference>
<comment type="caution">
    <text evidence="1">The sequence shown here is derived from an EMBL/GenBank/DDBJ whole genome shotgun (WGS) entry which is preliminary data.</text>
</comment>
<proteinExistence type="predicted"/>
<dbReference type="Proteomes" id="UP000475582">
    <property type="component" value="Unassembled WGS sequence"/>
</dbReference>
<gene>
    <name evidence="1" type="ORF">GM676_04385</name>
</gene>
<accession>A0A6L6PCQ8</accession>
<dbReference type="AlphaFoldDB" id="A0A6L6PCQ8"/>
<organism evidence="1 2">
    <name type="scientific">Duganella radicis</name>
    <dbReference type="NCBI Taxonomy" id="551988"/>
    <lineage>
        <taxon>Bacteria</taxon>
        <taxon>Pseudomonadati</taxon>
        <taxon>Pseudomonadota</taxon>
        <taxon>Betaproteobacteria</taxon>
        <taxon>Burkholderiales</taxon>
        <taxon>Oxalobacteraceae</taxon>
        <taxon>Telluria group</taxon>
        <taxon>Duganella</taxon>
    </lineage>
</organism>
<evidence type="ECO:0000313" key="1">
    <source>
        <dbReference type="EMBL" id="MTV36824.1"/>
    </source>
</evidence>
<dbReference type="RefSeq" id="WP_155462166.1">
    <property type="nucleotide sequence ID" value="NZ_WNKY01000002.1"/>
</dbReference>
<name>A0A6L6PCQ8_9BURK</name>
<reference evidence="1 2" key="1">
    <citation type="submission" date="2019-11" db="EMBL/GenBank/DDBJ databases">
        <title>Type strains purchased from KCTC, JCM and DSMZ.</title>
        <authorList>
            <person name="Lu H."/>
        </authorList>
    </citation>
    <scope>NUCLEOTIDE SEQUENCE [LARGE SCALE GENOMIC DNA]</scope>
    <source>
        <strain evidence="1 2">KCTC 22382</strain>
    </source>
</reference>
<keyword evidence="2" id="KW-1185">Reference proteome</keyword>
<protein>
    <submittedName>
        <fullName evidence="1">Uncharacterized protein</fullName>
    </submittedName>
</protein>